<keyword evidence="6" id="KW-1185">Reference proteome</keyword>
<feature type="compositionally biased region" description="Low complexity" evidence="4">
    <location>
        <begin position="1004"/>
        <end position="1020"/>
    </location>
</feature>
<dbReference type="PANTHER" id="PTHR24173:SF74">
    <property type="entry name" value="ANKYRIN REPEAT DOMAIN-CONTAINING PROTEIN 16"/>
    <property type="match status" value="1"/>
</dbReference>
<dbReference type="Pfam" id="PF12796">
    <property type="entry name" value="Ank_2"/>
    <property type="match status" value="2"/>
</dbReference>
<evidence type="ECO:0000313" key="5">
    <source>
        <dbReference type="EnsemblMetazoa" id="G17018.1:cds"/>
    </source>
</evidence>
<dbReference type="InterPro" id="IPR036770">
    <property type="entry name" value="Ankyrin_rpt-contain_sf"/>
</dbReference>
<keyword evidence="1" id="KW-0677">Repeat</keyword>
<sequence length="1475" mass="163988">MTTMLGPPHPVAMPTVTKTDKLRLAAAKGELDAVRDLLASGTPLQPDKEGRTPLHFAAQNGHLDVCNLLIQQGCHPDDQDHVKYTALHRASSQGHTEVIEFLIDKHCNIDIQDENGNAAIHEAAWHGYSRTLDVLIKHDCNIVITNKAGFTALHLSAQNGHNQSTRILLLAGCNPDLKNNYGDTALHTAARYGHAGVTRILISARCSLNEQNKNGDTALHIASALKRRKIAKLLVDAGIDVGVKNKQDETAKDVAERKQHPEIILIISSFSRVCVKCLVVSPRHADHVSPSQLPAHKGQRGNRAGSRGVGLFILLPGTKIGPESPVVNYRPYLSDFLDCLWSAIMDTQMKLSIPNTDLMTLLPTESAQLLHDNSVHVIPNDSFHEYQNILDFSLNSSVFSPKTPKTVNFKEYPVDLEGPIVVPEEEAPAKPVKQEKKFFDFFKKKKKDKEKDKTDSPQSGNAGKTDPSVQGFFSQYVPKPGVQYYRDLAGNIKQGPIGYTPICQCMPTLKKLEHQVHTNQEHIYDHIEASSRALNNRMDQIDHRTTQQVRELDHRTSQRLTQEEALCQERIRRGLEEERAYMEHNYQGNIRMDIQDWLEAKLGSYGHCLDHHHDDTALPSNNIFSEIHQTENGRLFRSRSDETLSQSDNHSGKGFRKKAFYESRQQAMQQIRAWQMPSYSRTNAYRVIDSSHNVSGPRTVTFSNQNDVKVRTTVDVHSQNPSREATREQVNKNDSRIPNGGPHHLSVNCVPVRQGEVRPPSRNYSPHPRGPSPGIQVRGDPVYGSFRDYPNSAGPPRGSQALKYDQHPAHSSRLDHMSSPRPGAGVPHQNVSGAVYSSPHQYSSQGAVPKRIPQSQTWHHEQYRNIQKREPSPLTHGTSVNQELNSKSLPRSQTDSSGAVLRSLQPDSFRRGEAPRQSVQERGTVSNDFVRNVESRQSFPERGPLNTNSGGNLNSSVSSVGAGQGPQDSSRPSSGRSDRPFIPPKPTFTTFGYDNSKPNDRPHPSNSVPNSVPDNVPLVSTPRTVSNCEQESPYAHLPNRSRTPHDELDSKETYSYFAAVKTETPKPNEITKANSGKETPKDDMYVSMSDKPLVRQRTRSSEGLLDNDITSAHDMKRSHSSAIPFPNPSNNPHLSDKSHFNPHPSQNGKVPNQPRPNSRPYPNSSVNISSGEARNSPLPRYKPQPGPQRGAQTESVYVTMKGPYGGRQSAIDFDRKGGPYRNYGNRENPYASVRDVSSYRYGNSSSKPGVSYHSTYNVNTVTQGQYSLSKSESNLVDKDSDDEGGFTTPRRTVLNASPAVHPSANSPKAVSNYPNAYNKEDSSSNPDSGYSSKIFGTRAANGNPPSNSGTPSSSFSTDIDHSLSTSSNNHSPHPAATHSDYEQIQDVAHVFNHGQNLQNRVEGWYQQKLKEAAVRLQEGPYDEGPKDHNYNPQGYNPQNMNRNFPHPNPQYKGYPPNQMYNNYRNLPSYIRGSDV</sequence>
<dbReference type="PRINTS" id="PR01415">
    <property type="entry name" value="ANKYRIN"/>
</dbReference>
<feature type="region of interest" description="Disordered" evidence="4">
    <location>
        <begin position="1065"/>
        <end position="1231"/>
    </location>
</feature>
<feature type="compositionally biased region" description="Basic and acidic residues" evidence="4">
    <location>
        <begin position="858"/>
        <end position="871"/>
    </location>
</feature>
<evidence type="ECO:0008006" key="7">
    <source>
        <dbReference type="Google" id="ProtNLM"/>
    </source>
</evidence>
<feature type="region of interest" description="Disordered" evidence="4">
    <location>
        <begin position="1269"/>
        <end position="1378"/>
    </location>
</feature>
<evidence type="ECO:0000313" key="6">
    <source>
        <dbReference type="Proteomes" id="UP000005408"/>
    </source>
</evidence>
<dbReference type="SUPFAM" id="SSF48403">
    <property type="entry name" value="Ankyrin repeat"/>
    <property type="match status" value="1"/>
</dbReference>
<dbReference type="Pfam" id="PF13637">
    <property type="entry name" value="Ank_4"/>
    <property type="match status" value="1"/>
</dbReference>
<dbReference type="PROSITE" id="PS50297">
    <property type="entry name" value="ANK_REP_REGION"/>
    <property type="match status" value="5"/>
</dbReference>
<feature type="compositionally biased region" description="Basic and acidic residues" evidence="4">
    <location>
        <begin position="724"/>
        <end position="735"/>
    </location>
</feature>
<evidence type="ECO:0000256" key="4">
    <source>
        <dbReference type="SAM" id="MobiDB-lite"/>
    </source>
</evidence>
<dbReference type="PANTHER" id="PTHR24173">
    <property type="entry name" value="ANKYRIN REPEAT CONTAINING"/>
    <property type="match status" value="1"/>
</dbReference>
<dbReference type="SMART" id="SM00248">
    <property type="entry name" value="ANK"/>
    <property type="match status" value="6"/>
</dbReference>
<dbReference type="Proteomes" id="UP000005408">
    <property type="component" value="Unassembled WGS sequence"/>
</dbReference>
<feature type="repeat" description="ANK" evidence="3">
    <location>
        <begin position="214"/>
        <end position="246"/>
    </location>
</feature>
<evidence type="ECO:0000256" key="2">
    <source>
        <dbReference type="ARBA" id="ARBA00023043"/>
    </source>
</evidence>
<dbReference type="Gene3D" id="1.25.40.20">
    <property type="entry name" value="Ankyrin repeat-containing domain"/>
    <property type="match status" value="3"/>
</dbReference>
<feature type="compositionally biased region" description="Low complexity" evidence="4">
    <location>
        <begin position="943"/>
        <end position="975"/>
    </location>
</feature>
<protein>
    <recommendedName>
        <fullName evidence="7">Ankyrin repeat domain-containing protein 6</fullName>
    </recommendedName>
</protein>
<feature type="compositionally biased region" description="Low complexity" evidence="4">
    <location>
        <begin position="1323"/>
        <end position="1332"/>
    </location>
</feature>
<feature type="repeat" description="ANK" evidence="3">
    <location>
        <begin position="181"/>
        <end position="213"/>
    </location>
</feature>
<reference evidence="5" key="1">
    <citation type="submission" date="2022-08" db="UniProtKB">
        <authorList>
            <consortium name="EnsemblMetazoa"/>
        </authorList>
    </citation>
    <scope>IDENTIFICATION</scope>
    <source>
        <strain evidence="5">05x7-T-G4-1.051#20</strain>
    </source>
</reference>
<feature type="repeat" description="ANK" evidence="3">
    <location>
        <begin position="82"/>
        <end position="114"/>
    </location>
</feature>
<dbReference type="InterPro" id="IPR002110">
    <property type="entry name" value="Ankyrin_rpt"/>
</dbReference>
<feature type="repeat" description="ANK" evidence="3">
    <location>
        <begin position="49"/>
        <end position="81"/>
    </location>
</feature>
<name>A0A8W8J6B4_MAGGI</name>
<feature type="compositionally biased region" description="Polar residues" evidence="4">
    <location>
        <begin position="1362"/>
        <end position="1371"/>
    </location>
</feature>
<feature type="compositionally biased region" description="Low complexity" evidence="4">
    <location>
        <begin position="1341"/>
        <end position="1357"/>
    </location>
</feature>
<keyword evidence="2 3" id="KW-0040">ANK repeat</keyword>
<feature type="compositionally biased region" description="Polar residues" evidence="4">
    <location>
        <begin position="1303"/>
        <end position="1315"/>
    </location>
</feature>
<feature type="repeat" description="ANK" evidence="3">
    <location>
        <begin position="148"/>
        <end position="180"/>
    </location>
</feature>
<dbReference type="PROSITE" id="PS50088">
    <property type="entry name" value="ANK_REPEAT"/>
    <property type="match status" value="6"/>
</dbReference>
<proteinExistence type="predicted"/>
<feature type="region of interest" description="Disordered" evidence="4">
    <location>
        <begin position="448"/>
        <end position="472"/>
    </location>
</feature>
<feature type="compositionally biased region" description="Polar residues" evidence="4">
    <location>
        <begin position="456"/>
        <end position="472"/>
    </location>
</feature>
<evidence type="ECO:0000256" key="1">
    <source>
        <dbReference type="ARBA" id="ARBA00022737"/>
    </source>
</evidence>
<evidence type="ECO:0000256" key="3">
    <source>
        <dbReference type="PROSITE-ProRule" id="PRU00023"/>
    </source>
</evidence>
<feature type="compositionally biased region" description="Polar residues" evidence="4">
    <location>
        <begin position="875"/>
        <end position="897"/>
    </location>
</feature>
<feature type="compositionally biased region" description="Polar residues" evidence="4">
    <location>
        <begin position="1021"/>
        <end position="1030"/>
    </location>
</feature>
<dbReference type="EnsemblMetazoa" id="G17018.1">
    <property type="protein sequence ID" value="G17018.1:cds"/>
    <property type="gene ID" value="G17018"/>
</dbReference>
<organism evidence="5 6">
    <name type="scientific">Magallana gigas</name>
    <name type="common">Pacific oyster</name>
    <name type="synonym">Crassostrea gigas</name>
    <dbReference type="NCBI Taxonomy" id="29159"/>
    <lineage>
        <taxon>Eukaryota</taxon>
        <taxon>Metazoa</taxon>
        <taxon>Spiralia</taxon>
        <taxon>Lophotrochozoa</taxon>
        <taxon>Mollusca</taxon>
        <taxon>Bivalvia</taxon>
        <taxon>Autobranchia</taxon>
        <taxon>Pteriomorphia</taxon>
        <taxon>Ostreida</taxon>
        <taxon>Ostreoidea</taxon>
        <taxon>Ostreidae</taxon>
        <taxon>Magallana</taxon>
    </lineage>
</organism>
<feature type="repeat" description="ANK" evidence="3">
    <location>
        <begin position="115"/>
        <end position="147"/>
    </location>
</feature>
<feature type="region of interest" description="Disordered" evidence="4">
    <location>
        <begin position="714"/>
        <end position="1048"/>
    </location>
</feature>
<feature type="compositionally biased region" description="Polar residues" evidence="4">
    <location>
        <begin position="917"/>
        <end position="929"/>
    </location>
</feature>
<accession>A0A8W8J6B4</accession>
<feature type="compositionally biased region" description="Basic and acidic residues" evidence="4">
    <location>
        <begin position="804"/>
        <end position="818"/>
    </location>
</feature>